<feature type="compositionally biased region" description="Basic and acidic residues" evidence="1">
    <location>
        <begin position="254"/>
        <end position="265"/>
    </location>
</feature>
<feature type="compositionally biased region" description="Basic residues" evidence="1">
    <location>
        <begin position="279"/>
        <end position="296"/>
    </location>
</feature>
<dbReference type="AlphaFoldDB" id="A0A3E2GUT6"/>
<feature type="compositionally biased region" description="Basic residues" evidence="1">
    <location>
        <begin position="152"/>
        <end position="164"/>
    </location>
</feature>
<comment type="caution">
    <text evidence="2">The sequence shown here is derived from an EMBL/GenBank/DDBJ whole genome shotgun (WGS) entry which is preliminary data.</text>
</comment>
<evidence type="ECO:0000313" key="3">
    <source>
        <dbReference type="Proteomes" id="UP000258309"/>
    </source>
</evidence>
<dbReference type="EMBL" id="NCSJ02000395">
    <property type="protein sequence ID" value="RFU24856.1"/>
    <property type="molecule type" value="Genomic_DNA"/>
</dbReference>
<feature type="compositionally biased region" description="Low complexity" evidence="1">
    <location>
        <begin position="306"/>
        <end position="316"/>
    </location>
</feature>
<dbReference type="Proteomes" id="UP000258309">
    <property type="component" value="Unassembled WGS sequence"/>
</dbReference>
<feature type="region of interest" description="Disordered" evidence="1">
    <location>
        <begin position="146"/>
        <end position="316"/>
    </location>
</feature>
<feature type="compositionally biased region" description="Basic and acidic residues" evidence="1">
    <location>
        <begin position="206"/>
        <end position="228"/>
    </location>
</feature>
<gene>
    <name evidence="2" type="ORF">B7463_g11483</name>
</gene>
<organism evidence="2 3">
    <name type="scientific">Scytalidium lignicola</name>
    <name type="common">Hyphomycete</name>
    <dbReference type="NCBI Taxonomy" id="5539"/>
    <lineage>
        <taxon>Eukaryota</taxon>
        <taxon>Fungi</taxon>
        <taxon>Dikarya</taxon>
        <taxon>Ascomycota</taxon>
        <taxon>Pezizomycotina</taxon>
        <taxon>Leotiomycetes</taxon>
        <taxon>Leotiomycetes incertae sedis</taxon>
        <taxon>Scytalidium</taxon>
    </lineage>
</organism>
<sequence>MRTPIPDNEIGRGRMICKRNHLIPDLNNCTSCMLINFNDTILAVQGNPERKGIYHDPFSDEFLLPDKCLLGAEDGPDQEVFTLPYKGAENITAQPNSPCTPSLLFNSPGEFLKALRTEQQSISLSRSRLPPNSDDEDYPERLALSLPNIKLQHSKHKGTRRKIPKAISQQRGRVRKHPPKRRQIKGRARYSGTCKHRRRSPSSSSEEDKSADDESRGRMCDNPEREAMNIDLLESPSAPRNPRDYVLSDGCTDSDAKDSDYRPETPDSENSALSVSVPVKRKRCRDQPPQKRKHVKVAKDYDADYTDQSSDSSSDE</sequence>
<feature type="compositionally biased region" description="Basic residues" evidence="1">
    <location>
        <begin position="172"/>
        <end position="200"/>
    </location>
</feature>
<keyword evidence="3" id="KW-1185">Reference proteome</keyword>
<name>A0A3E2GUT6_SCYLI</name>
<proteinExistence type="predicted"/>
<feature type="non-terminal residue" evidence="2">
    <location>
        <position position="1"/>
    </location>
</feature>
<reference evidence="2 3" key="1">
    <citation type="submission" date="2018-05" db="EMBL/GenBank/DDBJ databases">
        <title>Draft genome sequence of Scytalidium lignicola DSM 105466, a ubiquitous saprotrophic fungus.</title>
        <authorList>
            <person name="Buettner E."/>
            <person name="Gebauer A.M."/>
            <person name="Hofrichter M."/>
            <person name="Liers C."/>
            <person name="Kellner H."/>
        </authorList>
    </citation>
    <scope>NUCLEOTIDE SEQUENCE [LARGE SCALE GENOMIC DNA]</scope>
    <source>
        <strain evidence="2 3">DSM 105466</strain>
    </source>
</reference>
<protein>
    <submittedName>
        <fullName evidence="2">Uncharacterized protein</fullName>
    </submittedName>
</protein>
<evidence type="ECO:0000313" key="2">
    <source>
        <dbReference type="EMBL" id="RFU24856.1"/>
    </source>
</evidence>
<evidence type="ECO:0000256" key="1">
    <source>
        <dbReference type="SAM" id="MobiDB-lite"/>
    </source>
</evidence>
<accession>A0A3E2GUT6</accession>
<feature type="non-terminal residue" evidence="2">
    <location>
        <position position="316"/>
    </location>
</feature>